<organism evidence="1 2">
    <name type="scientific">Orchesella dallaii</name>
    <dbReference type="NCBI Taxonomy" id="48710"/>
    <lineage>
        <taxon>Eukaryota</taxon>
        <taxon>Metazoa</taxon>
        <taxon>Ecdysozoa</taxon>
        <taxon>Arthropoda</taxon>
        <taxon>Hexapoda</taxon>
        <taxon>Collembola</taxon>
        <taxon>Entomobryomorpha</taxon>
        <taxon>Entomobryoidea</taxon>
        <taxon>Orchesellidae</taxon>
        <taxon>Orchesellinae</taxon>
        <taxon>Orchesella</taxon>
    </lineage>
</organism>
<reference evidence="1 2" key="1">
    <citation type="submission" date="2024-08" db="EMBL/GenBank/DDBJ databases">
        <authorList>
            <person name="Cucini C."/>
            <person name="Frati F."/>
        </authorList>
    </citation>
    <scope>NUCLEOTIDE SEQUENCE [LARGE SCALE GENOMIC DNA]</scope>
</reference>
<evidence type="ECO:0000313" key="1">
    <source>
        <dbReference type="EMBL" id="CAL8148595.1"/>
    </source>
</evidence>
<keyword evidence="2" id="KW-1185">Reference proteome</keyword>
<name>A0ABP1SB34_9HEXA</name>
<comment type="caution">
    <text evidence="1">The sequence shown here is derived from an EMBL/GenBank/DDBJ whole genome shotgun (WGS) entry which is preliminary data.</text>
</comment>
<accession>A0ABP1SB34</accession>
<dbReference type="EMBL" id="CAXLJM020000173">
    <property type="protein sequence ID" value="CAL8148595.1"/>
    <property type="molecule type" value="Genomic_DNA"/>
</dbReference>
<evidence type="ECO:0000313" key="2">
    <source>
        <dbReference type="Proteomes" id="UP001642540"/>
    </source>
</evidence>
<gene>
    <name evidence="1" type="ORF">ODALV1_LOCUS31470</name>
</gene>
<protein>
    <submittedName>
        <fullName evidence="1">Uncharacterized protein</fullName>
    </submittedName>
</protein>
<dbReference type="Proteomes" id="UP001642540">
    <property type="component" value="Unassembled WGS sequence"/>
</dbReference>
<sequence>MYYFPSPELRLITREGKESIINYVKCPPALQSCGATANPFPSRSVMITGRTRSKSNFIDYLLSKCPLKSRMGLEKLGVKFGHHLTSLTLHRIRIFDFELDSLIRHMPNLKAVQFSLVSINESSSSSSVLSAELERSCKEQDECQIMSLQLVACNPLVALGQFNLGGLKQLKLFEPTMSIVSGGNVGSFSLQDLVVISLKQKKGICFDDALKLSKRFAKTLVNLHISVRHGEELVLESVLQFVKEGVTFPSLRKLGIPCPQGEDELQLGELINHILPTFPKLETLQLHRFGMKLDVERREWKNEVIGGMNLDKVRQLFDLNNEKLYGTQRK</sequence>
<proteinExistence type="predicted"/>